<dbReference type="NCBIfam" id="NF033545">
    <property type="entry name" value="transpos_IS630"/>
    <property type="match status" value="1"/>
</dbReference>
<feature type="region of interest" description="Disordered" evidence="1">
    <location>
        <begin position="204"/>
        <end position="230"/>
    </location>
</feature>
<accession>A0ABR7M0W8</accession>
<dbReference type="SUPFAM" id="SSF46689">
    <property type="entry name" value="Homeodomain-like"/>
    <property type="match status" value="1"/>
</dbReference>
<feature type="compositionally biased region" description="Basic and acidic residues" evidence="1">
    <location>
        <begin position="209"/>
        <end position="223"/>
    </location>
</feature>
<dbReference type="InterPro" id="IPR047655">
    <property type="entry name" value="Transpos_IS630-like"/>
</dbReference>
<organism evidence="3 4">
    <name type="scientific">Actinomadura alba</name>
    <dbReference type="NCBI Taxonomy" id="406431"/>
    <lineage>
        <taxon>Bacteria</taxon>
        <taxon>Bacillati</taxon>
        <taxon>Actinomycetota</taxon>
        <taxon>Actinomycetes</taxon>
        <taxon>Streptosporangiales</taxon>
        <taxon>Thermomonosporaceae</taxon>
        <taxon>Actinomadura</taxon>
    </lineage>
</organism>
<gene>
    <name evidence="3" type="ORF">HKK74_34995</name>
</gene>
<dbReference type="InterPro" id="IPR036397">
    <property type="entry name" value="RNaseH_sf"/>
</dbReference>
<comment type="caution">
    <text evidence="3">The sequence shown here is derived from an EMBL/GenBank/DDBJ whole genome shotgun (WGS) entry which is preliminary data.</text>
</comment>
<sequence>MAERVRVREIDEDEGGRLLRIIRRGTGSVVTWRRAQMVLLSAQGMSVSKIAEVTFTSSDRVRDVIHNFNADGFGSLYPKYSGGRPKTFTLAERREIKKIAKSKPAEHGLPFSTWSLAKLADFLVAEGVVDDISHEGLRILLREEGVTFQRVKTWKTSRDPDYEAKKARVEHLYAIADRQVIPDGGEPQVVFCLDEFGPLNLQPHPGRQWAERGGGHKDPDREPRPRRRATYTRPHGVRHLFAAYDLGTDKLYGHIKKTKNRSKFLEFCRYLRSLHPAEVRIAIICDNYSPHLTTKRCRRVADWAEANNVEIAYTPTNSSWLNRIEAQFTALRYFTLDGTDHPSHKEQSSMIRRYIIWRNKHATDERLRAIVNKANVA</sequence>
<evidence type="ECO:0000313" key="4">
    <source>
        <dbReference type="Proteomes" id="UP000805614"/>
    </source>
</evidence>
<dbReference type="Proteomes" id="UP000805614">
    <property type="component" value="Unassembled WGS sequence"/>
</dbReference>
<dbReference type="InterPro" id="IPR038717">
    <property type="entry name" value="Tc1-like_DDE_dom"/>
</dbReference>
<dbReference type="RefSeq" id="WP_187247700.1">
    <property type="nucleotide sequence ID" value="NZ_BAAAOK010000012.1"/>
</dbReference>
<dbReference type="InterPro" id="IPR009057">
    <property type="entry name" value="Homeodomain-like_sf"/>
</dbReference>
<dbReference type="Pfam" id="PF13565">
    <property type="entry name" value="HTH_32"/>
    <property type="match status" value="1"/>
</dbReference>
<reference evidence="3 4" key="1">
    <citation type="submission" date="2020-06" db="EMBL/GenBank/DDBJ databases">
        <title>Actinomadura xiongansis sp. nov., isolated from soil of Baiyangdian.</title>
        <authorList>
            <person name="Zhang X."/>
        </authorList>
    </citation>
    <scope>NUCLEOTIDE SEQUENCE [LARGE SCALE GENOMIC DNA]</scope>
    <source>
        <strain evidence="3 4">HBUM206468</strain>
    </source>
</reference>
<evidence type="ECO:0000256" key="1">
    <source>
        <dbReference type="SAM" id="MobiDB-lite"/>
    </source>
</evidence>
<dbReference type="EMBL" id="JABVEC010000045">
    <property type="protein sequence ID" value="MBC6470661.1"/>
    <property type="molecule type" value="Genomic_DNA"/>
</dbReference>
<dbReference type="Pfam" id="PF13358">
    <property type="entry name" value="DDE_3"/>
    <property type="match status" value="1"/>
</dbReference>
<evidence type="ECO:0000313" key="3">
    <source>
        <dbReference type="EMBL" id="MBC6470661.1"/>
    </source>
</evidence>
<feature type="domain" description="Tc1-like transposase DDE" evidence="2">
    <location>
        <begin position="190"/>
        <end position="337"/>
    </location>
</feature>
<evidence type="ECO:0000259" key="2">
    <source>
        <dbReference type="Pfam" id="PF13358"/>
    </source>
</evidence>
<name>A0ABR7M0W8_9ACTN</name>
<dbReference type="Gene3D" id="3.30.420.10">
    <property type="entry name" value="Ribonuclease H-like superfamily/Ribonuclease H"/>
    <property type="match status" value="1"/>
</dbReference>
<protein>
    <submittedName>
        <fullName evidence="3">IS630 family transposase</fullName>
    </submittedName>
</protein>
<proteinExistence type="predicted"/>
<keyword evidence="4" id="KW-1185">Reference proteome</keyword>